<evidence type="ECO:0000256" key="6">
    <source>
        <dbReference type="ARBA" id="ARBA00023316"/>
    </source>
</evidence>
<evidence type="ECO:0000256" key="7">
    <source>
        <dbReference type="PROSITE-ProRule" id="PRU01373"/>
    </source>
</evidence>
<name>A0A2T7BKQ6_9BACT</name>
<reference evidence="10 11" key="1">
    <citation type="submission" date="2018-04" db="EMBL/GenBank/DDBJ databases">
        <title>Chitinophaga fuyangensis sp. nov., isolated from soil in a chemical factory.</title>
        <authorList>
            <person name="Chen K."/>
        </authorList>
    </citation>
    <scope>NUCLEOTIDE SEQUENCE [LARGE SCALE GENOMIC DNA]</scope>
    <source>
        <strain evidence="10 11">LY-1</strain>
    </source>
</reference>
<comment type="similarity">
    <text evidence="2">Belongs to the YkuD family.</text>
</comment>
<dbReference type="AlphaFoldDB" id="A0A2T7BKQ6"/>
<dbReference type="GO" id="GO:0004180">
    <property type="term" value="F:carboxypeptidase activity"/>
    <property type="evidence" value="ECO:0007669"/>
    <property type="project" value="UniProtKB-ARBA"/>
</dbReference>
<dbReference type="RefSeq" id="WP_108684896.1">
    <property type="nucleotide sequence ID" value="NZ_QCYK01000001.1"/>
</dbReference>
<dbReference type="SUPFAM" id="SSF141523">
    <property type="entry name" value="L,D-transpeptidase catalytic domain-like"/>
    <property type="match status" value="1"/>
</dbReference>
<evidence type="ECO:0000256" key="2">
    <source>
        <dbReference type="ARBA" id="ARBA00005992"/>
    </source>
</evidence>
<dbReference type="InterPro" id="IPR005490">
    <property type="entry name" value="LD_TPept_cat_dom"/>
</dbReference>
<evidence type="ECO:0000256" key="5">
    <source>
        <dbReference type="ARBA" id="ARBA00022984"/>
    </source>
</evidence>
<dbReference type="GO" id="GO:0008360">
    <property type="term" value="P:regulation of cell shape"/>
    <property type="evidence" value="ECO:0007669"/>
    <property type="project" value="UniProtKB-UniRule"/>
</dbReference>
<evidence type="ECO:0000313" key="10">
    <source>
        <dbReference type="EMBL" id="PUZ28258.1"/>
    </source>
</evidence>
<feature type="active site" description="Nucleophile" evidence="7">
    <location>
        <position position="206"/>
    </location>
</feature>
<keyword evidence="8" id="KW-0732">Signal</keyword>
<evidence type="ECO:0000256" key="3">
    <source>
        <dbReference type="ARBA" id="ARBA00022679"/>
    </source>
</evidence>
<dbReference type="PROSITE" id="PS52029">
    <property type="entry name" value="LD_TPASE"/>
    <property type="match status" value="1"/>
</dbReference>
<evidence type="ECO:0000259" key="9">
    <source>
        <dbReference type="PROSITE" id="PS52029"/>
    </source>
</evidence>
<comment type="caution">
    <text evidence="10">The sequence shown here is derived from an EMBL/GenBank/DDBJ whole genome shotgun (WGS) entry which is preliminary data.</text>
</comment>
<evidence type="ECO:0000313" key="11">
    <source>
        <dbReference type="Proteomes" id="UP000244450"/>
    </source>
</evidence>
<feature type="active site" description="Proton donor/acceptor" evidence="7">
    <location>
        <position position="183"/>
    </location>
</feature>
<organism evidence="10 11">
    <name type="scientific">Chitinophaga parva</name>
    <dbReference type="NCBI Taxonomy" id="2169414"/>
    <lineage>
        <taxon>Bacteria</taxon>
        <taxon>Pseudomonadati</taxon>
        <taxon>Bacteroidota</taxon>
        <taxon>Chitinophagia</taxon>
        <taxon>Chitinophagales</taxon>
        <taxon>Chitinophagaceae</taxon>
        <taxon>Chitinophaga</taxon>
    </lineage>
</organism>
<dbReference type="InterPro" id="IPR038063">
    <property type="entry name" value="Transpep_catalytic_dom"/>
</dbReference>
<feature type="domain" description="L,D-TPase catalytic" evidence="9">
    <location>
        <begin position="85"/>
        <end position="230"/>
    </location>
</feature>
<protein>
    <recommendedName>
        <fullName evidence="9">L,D-TPase catalytic domain-containing protein</fullName>
    </recommendedName>
</protein>
<evidence type="ECO:0000256" key="4">
    <source>
        <dbReference type="ARBA" id="ARBA00022960"/>
    </source>
</evidence>
<dbReference type="UniPathway" id="UPA00219"/>
<proteinExistence type="inferred from homology"/>
<dbReference type="Pfam" id="PF03734">
    <property type="entry name" value="YkuD"/>
    <property type="match status" value="1"/>
</dbReference>
<accession>A0A2T7BKQ6</accession>
<gene>
    <name evidence="10" type="ORF">DCC81_01875</name>
</gene>
<feature type="chain" id="PRO_5015612313" description="L,D-TPase catalytic domain-containing protein" evidence="8">
    <location>
        <begin position="21"/>
        <end position="231"/>
    </location>
</feature>
<dbReference type="OrthoDB" id="9809748at2"/>
<evidence type="ECO:0000256" key="8">
    <source>
        <dbReference type="SAM" id="SignalP"/>
    </source>
</evidence>
<dbReference type="Gene3D" id="2.40.440.10">
    <property type="entry name" value="L,D-transpeptidase catalytic domain-like"/>
    <property type="match status" value="1"/>
</dbReference>
<dbReference type="PANTHER" id="PTHR36699">
    <property type="entry name" value="LD-TRANSPEPTIDASE"/>
    <property type="match status" value="1"/>
</dbReference>
<sequence length="231" mass="26116">MMRYCGWLAAIFLLPLCSFETGSTTTLNAGASTARMWTDPKFLTASMTSGLEYLVMNAPENIADNAGGDLYRTRLLPGTMDPDKVFLLIDKSDYRLYVYEDVTLRKIYKVTFGNSDQSDKYMQGDRRTPEGVFHINNKRLDARWSRFMLLDYPNETSWTRFRDRQARGLIPATASIGDGVGIHGVEEASGINDLYVERRINWTLGCISLKSADIAELYNVLKVGTPVVIRR</sequence>
<keyword evidence="4 7" id="KW-0133">Cell shape</keyword>
<dbReference type="GO" id="GO:0009252">
    <property type="term" value="P:peptidoglycan biosynthetic process"/>
    <property type="evidence" value="ECO:0007669"/>
    <property type="project" value="UniProtKB-UniPathway"/>
</dbReference>
<dbReference type="Proteomes" id="UP000244450">
    <property type="component" value="Unassembled WGS sequence"/>
</dbReference>
<feature type="signal peptide" evidence="8">
    <location>
        <begin position="1"/>
        <end position="20"/>
    </location>
</feature>
<dbReference type="GO" id="GO:0071555">
    <property type="term" value="P:cell wall organization"/>
    <property type="evidence" value="ECO:0007669"/>
    <property type="project" value="UniProtKB-UniRule"/>
</dbReference>
<keyword evidence="3" id="KW-0808">Transferase</keyword>
<keyword evidence="11" id="KW-1185">Reference proteome</keyword>
<dbReference type="PANTHER" id="PTHR36699:SF1">
    <property type="entry name" value="L,D-TRANSPEPTIDASE YAFK-RELATED"/>
    <property type="match status" value="1"/>
</dbReference>
<dbReference type="CDD" id="cd16913">
    <property type="entry name" value="YkuD_like"/>
    <property type="match status" value="1"/>
</dbReference>
<keyword evidence="6 7" id="KW-0961">Cell wall biogenesis/degradation</keyword>
<evidence type="ECO:0000256" key="1">
    <source>
        <dbReference type="ARBA" id="ARBA00004752"/>
    </source>
</evidence>
<comment type="pathway">
    <text evidence="1 7">Cell wall biogenesis; peptidoglycan biosynthesis.</text>
</comment>
<keyword evidence="5 7" id="KW-0573">Peptidoglycan synthesis</keyword>
<dbReference type="EMBL" id="QCYK01000001">
    <property type="protein sequence ID" value="PUZ28258.1"/>
    <property type="molecule type" value="Genomic_DNA"/>
</dbReference>
<dbReference type="GO" id="GO:0016740">
    <property type="term" value="F:transferase activity"/>
    <property type="evidence" value="ECO:0007669"/>
    <property type="project" value="UniProtKB-KW"/>
</dbReference>